<accession>A0A0L1I6P9</accession>
<sequence>MNMNIKYVVFFVFLSLVCCNYCYVNCMLDNFIQHFVKKSSNNVGVTNVYDKGNNMNDTNNVRKKGAKGELEQKLINGQKFLKNDLHEINDYNNNNNDQSLLPNVWATIPDYPMYMFESKGIVSNDFYRILYECAQASSAKPYLVDVCVNKYFKKYKIKFSQTCLSCFSTFIGCTFISCNKQCSKNQCNDECKVCSDKHCFKKLLECTKLEALPDPCT</sequence>
<reference evidence="3" key="1">
    <citation type="submission" date="2015-07" db="EMBL/GenBank/DDBJ databases">
        <title>Annotation of Plasmodium falciparum IGH-CR14.</title>
        <authorList>
            <consortium name="The Broad Institute Genome Sequencing Platform"/>
            <person name="Volkman S.K."/>
            <person name="Neafsey D.E."/>
            <person name="Dash A.P."/>
            <person name="Chitnis C.E."/>
            <person name="Hartl D.L."/>
            <person name="Young S.K."/>
            <person name="Zeng Q."/>
            <person name="Koehrsen M."/>
            <person name="Alvarado L."/>
            <person name="Berlin A."/>
            <person name="Borenstein D."/>
            <person name="Chapman S.B."/>
            <person name="Chen Z."/>
            <person name="Engels R."/>
            <person name="Freedman E."/>
            <person name="Gellesch M."/>
            <person name="Goldberg J."/>
            <person name="Griggs A."/>
            <person name="Gujja S."/>
            <person name="Heilman E.R."/>
            <person name="Heiman D.I."/>
            <person name="Howarth C."/>
            <person name="Jen D."/>
            <person name="Larson L."/>
            <person name="Mehta T."/>
            <person name="Neiman D."/>
            <person name="Park D."/>
            <person name="Pearson M."/>
            <person name="Roberts A."/>
            <person name="Saif S."/>
            <person name="Shea T."/>
            <person name="Shenoy N."/>
            <person name="Sisk P."/>
            <person name="Stolte C."/>
            <person name="Sykes S."/>
            <person name="Walk T."/>
            <person name="White J."/>
            <person name="Yandava C."/>
            <person name="Haas B."/>
            <person name="Henn M.R."/>
            <person name="Nusbaum C."/>
            <person name="Birren B."/>
        </authorList>
    </citation>
    <scope>NUCLEOTIDE SEQUENCE [LARGE SCALE GENOMIC DNA]</scope>
    <source>
        <strain evidence="3">IGH-CR14</strain>
    </source>
</reference>
<dbReference type="Proteomes" id="UP000054562">
    <property type="component" value="Unassembled WGS sequence"/>
</dbReference>
<gene>
    <name evidence="2" type="ORF">PFMG_01424</name>
</gene>
<protein>
    <recommendedName>
        <fullName evidence="4">TNFR-Cys domain-containing protein</fullName>
    </recommendedName>
</protein>
<name>A0A0L1I6P9_PLAFA</name>
<evidence type="ECO:0000313" key="2">
    <source>
        <dbReference type="EMBL" id="KNG75289.1"/>
    </source>
</evidence>
<organism evidence="2 3">
    <name type="scientific">Plasmodium falciparum IGH-CR14</name>
    <dbReference type="NCBI Taxonomy" id="580059"/>
    <lineage>
        <taxon>Eukaryota</taxon>
        <taxon>Sar</taxon>
        <taxon>Alveolata</taxon>
        <taxon>Apicomplexa</taxon>
        <taxon>Aconoidasida</taxon>
        <taxon>Haemosporida</taxon>
        <taxon>Plasmodiidae</taxon>
        <taxon>Plasmodium</taxon>
        <taxon>Plasmodium (Laverania)</taxon>
    </lineage>
</organism>
<dbReference type="OrthoDB" id="382478at2759"/>
<dbReference type="EMBL" id="GG665043">
    <property type="protein sequence ID" value="KNG75289.1"/>
    <property type="molecule type" value="Genomic_DNA"/>
</dbReference>
<evidence type="ECO:0000256" key="1">
    <source>
        <dbReference type="SAM" id="SignalP"/>
    </source>
</evidence>
<keyword evidence="1" id="KW-0732">Signal</keyword>
<reference evidence="3" key="2">
    <citation type="submission" date="2015-07" db="EMBL/GenBank/DDBJ databases">
        <title>The genome sequence of Plasmodium falciparum IGH-CR14.</title>
        <authorList>
            <consortium name="The Broad Institute Genome Sequencing Platform"/>
            <person name="Volkman S.K."/>
            <person name="Neafsey D.E."/>
            <person name="Dash A.P."/>
            <person name="Chitnis C.E."/>
            <person name="Hartl D.L."/>
            <person name="Young S.K."/>
            <person name="Kodira C.D."/>
            <person name="Zeng Q."/>
            <person name="Koehrsen M."/>
            <person name="Godfrey P."/>
            <person name="Alvarado L."/>
            <person name="Berlin A."/>
            <person name="Borenstein D."/>
            <person name="Chen Z."/>
            <person name="Engels R."/>
            <person name="Freedman E."/>
            <person name="Gellesch M."/>
            <person name="Goldberg J."/>
            <person name="Griggs A."/>
            <person name="Gujja S."/>
            <person name="Heiman D."/>
            <person name="Hepburn T."/>
            <person name="Howarth C."/>
            <person name="Jen D."/>
            <person name="Larson L."/>
            <person name="Lewis B."/>
            <person name="Mehta T."/>
            <person name="Park D."/>
            <person name="Pearson M."/>
            <person name="Roberts A."/>
            <person name="Saif S."/>
            <person name="Shea T."/>
            <person name="Shenoy N."/>
            <person name="Sisk P."/>
            <person name="Stolte C."/>
            <person name="Sykes S."/>
            <person name="Walk T."/>
            <person name="White J."/>
            <person name="Yandava C."/>
            <person name="Wirth D.F."/>
            <person name="Nusbaum C."/>
            <person name="Birren B."/>
        </authorList>
    </citation>
    <scope>NUCLEOTIDE SEQUENCE [LARGE SCALE GENOMIC DNA]</scope>
    <source>
        <strain evidence="3">IGH-CR14</strain>
    </source>
</reference>
<proteinExistence type="predicted"/>
<evidence type="ECO:0000313" key="3">
    <source>
        <dbReference type="Proteomes" id="UP000054562"/>
    </source>
</evidence>
<feature type="signal peptide" evidence="1">
    <location>
        <begin position="1"/>
        <end position="19"/>
    </location>
</feature>
<feature type="chain" id="PRO_5005552526" description="TNFR-Cys domain-containing protein" evidence="1">
    <location>
        <begin position="20"/>
        <end position="217"/>
    </location>
</feature>
<evidence type="ECO:0008006" key="4">
    <source>
        <dbReference type="Google" id="ProtNLM"/>
    </source>
</evidence>
<dbReference type="AlphaFoldDB" id="A0A0L1I6P9"/>